<evidence type="ECO:0000313" key="2">
    <source>
        <dbReference type="Proteomes" id="UP000568839"/>
    </source>
</evidence>
<evidence type="ECO:0000313" key="1">
    <source>
        <dbReference type="EMBL" id="MBB6449817.1"/>
    </source>
</evidence>
<accession>A0A841PLT8</accession>
<sequence>MNSETDYHDLYIVSFALTEGRREWMDLHGVGHHLLLCNGKSCIRNGAETVTKAIRKDIRDQNLTDTIHTTKTLCNGQCKYGPIVVLYPQGYWYRAMTPTLGKALVESIGTHHPLKQSLLYSYARKGFRSELF</sequence>
<proteinExistence type="predicted"/>
<dbReference type="EMBL" id="JACHHJ010000002">
    <property type="protein sequence ID" value="MBB6449817.1"/>
    <property type="molecule type" value="Genomic_DNA"/>
</dbReference>
<protein>
    <submittedName>
        <fullName evidence="1">(2Fe-2S) ferredoxin</fullName>
    </submittedName>
</protein>
<gene>
    <name evidence="1" type="ORF">HNR44_001795</name>
</gene>
<keyword evidence="2" id="KW-1185">Reference proteome</keyword>
<dbReference type="SUPFAM" id="SSF52833">
    <property type="entry name" value="Thioredoxin-like"/>
    <property type="match status" value="1"/>
</dbReference>
<name>A0A841PLT8_9BACL</name>
<dbReference type="Gene3D" id="3.40.30.10">
    <property type="entry name" value="Glutaredoxin"/>
    <property type="match status" value="1"/>
</dbReference>
<dbReference type="InterPro" id="IPR036249">
    <property type="entry name" value="Thioredoxin-like_sf"/>
</dbReference>
<comment type="caution">
    <text evidence="1">The sequence shown here is derived from an EMBL/GenBank/DDBJ whole genome shotgun (WGS) entry which is preliminary data.</text>
</comment>
<dbReference type="CDD" id="cd02980">
    <property type="entry name" value="TRX_Fd_family"/>
    <property type="match status" value="1"/>
</dbReference>
<dbReference type="RefSeq" id="WP_246407212.1">
    <property type="nucleotide sequence ID" value="NZ_JACHHJ010000002.1"/>
</dbReference>
<dbReference type="AlphaFoldDB" id="A0A841PLT8"/>
<reference evidence="1 2" key="1">
    <citation type="submission" date="2020-08" db="EMBL/GenBank/DDBJ databases">
        <title>Genomic Encyclopedia of Type Strains, Phase IV (KMG-IV): sequencing the most valuable type-strain genomes for metagenomic binning, comparative biology and taxonomic classification.</title>
        <authorList>
            <person name="Goeker M."/>
        </authorList>
    </citation>
    <scope>NUCLEOTIDE SEQUENCE [LARGE SCALE GENOMIC DNA]</scope>
    <source>
        <strain evidence="1 2">DSM 21769</strain>
    </source>
</reference>
<organism evidence="1 2">
    <name type="scientific">Geomicrobium halophilum</name>
    <dbReference type="NCBI Taxonomy" id="549000"/>
    <lineage>
        <taxon>Bacteria</taxon>
        <taxon>Bacillati</taxon>
        <taxon>Bacillota</taxon>
        <taxon>Bacilli</taxon>
        <taxon>Bacillales</taxon>
        <taxon>Geomicrobium</taxon>
    </lineage>
</organism>
<dbReference type="Proteomes" id="UP000568839">
    <property type="component" value="Unassembled WGS sequence"/>
</dbReference>
<dbReference type="Pfam" id="PF01257">
    <property type="entry name" value="2Fe-2S_thioredx"/>
    <property type="match status" value="1"/>
</dbReference>